<dbReference type="Proteomes" id="UP001211907">
    <property type="component" value="Unassembled WGS sequence"/>
</dbReference>
<feature type="region of interest" description="Disordered" evidence="1">
    <location>
        <begin position="352"/>
        <end position="381"/>
    </location>
</feature>
<feature type="non-terminal residue" evidence="2">
    <location>
        <position position="381"/>
    </location>
</feature>
<comment type="caution">
    <text evidence="2">The sequence shown here is derived from an EMBL/GenBank/DDBJ whole genome shotgun (WGS) entry which is preliminary data.</text>
</comment>
<evidence type="ECO:0000256" key="1">
    <source>
        <dbReference type="SAM" id="MobiDB-lite"/>
    </source>
</evidence>
<protein>
    <submittedName>
        <fullName evidence="2">Uncharacterized protein</fullName>
    </submittedName>
</protein>
<evidence type="ECO:0000313" key="3">
    <source>
        <dbReference type="Proteomes" id="UP001211907"/>
    </source>
</evidence>
<organism evidence="2 3">
    <name type="scientific">Physocladia obscura</name>
    <dbReference type="NCBI Taxonomy" id="109957"/>
    <lineage>
        <taxon>Eukaryota</taxon>
        <taxon>Fungi</taxon>
        <taxon>Fungi incertae sedis</taxon>
        <taxon>Chytridiomycota</taxon>
        <taxon>Chytridiomycota incertae sedis</taxon>
        <taxon>Chytridiomycetes</taxon>
        <taxon>Chytridiales</taxon>
        <taxon>Chytriomycetaceae</taxon>
        <taxon>Physocladia</taxon>
    </lineage>
</organism>
<keyword evidence="3" id="KW-1185">Reference proteome</keyword>
<sequence length="381" mass="41870">MTKKANANSNTKKQSVDEAQEFLDSLLLDDNQTKQIQPEISSQLSATAVADSPVLLKSLASLTAGIKATKLKLDELKHQIPSLPTSFGVSLLELKLHSLLSYLTSLSFFILMKLQGKSTANTSPTTPCISKLVELRVVLEKIRPIEAKLKYQIDKVLKAATECEKVTAHGETRAPISEVDLGASGILDPLQFRPNPKNFVGAAAAEKSTNDAPTELGGVYRPPRITPLKYTGDISASAKKPSLSTSTRDSLSKSRLFRDMRETFDTTRPEQVTSHGTGYGVREMRDTRDEELEKIQEFELNNYQRLGATRDRNKREKAAMRRAAGGGGGIMDEMENLETDFLRMEEVDRAVGKDDREKYGAAGSVLSKRNARAEEMFGTGG</sequence>
<dbReference type="Pfam" id="PF04000">
    <property type="entry name" value="Sas10_Utp3"/>
    <property type="match status" value="1"/>
</dbReference>
<dbReference type="InterPro" id="IPR007146">
    <property type="entry name" value="Sas10/Utp3/C1D"/>
</dbReference>
<dbReference type="EMBL" id="JADGJH010000100">
    <property type="protein sequence ID" value="KAJ3138173.1"/>
    <property type="molecule type" value="Genomic_DNA"/>
</dbReference>
<dbReference type="PANTHER" id="PTHR13237:SF9">
    <property type="entry name" value="NEUROGUIDIN"/>
    <property type="match status" value="1"/>
</dbReference>
<dbReference type="GO" id="GO:0032040">
    <property type="term" value="C:small-subunit processome"/>
    <property type="evidence" value="ECO:0007669"/>
    <property type="project" value="TreeGrafter"/>
</dbReference>
<reference evidence="2" key="1">
    <citation type="submission" date="2020-05" db="EMBL/GenBank/DDBJ databases">
        <title>Phylogenomic resolution of chytrid fungi.</title>
        <authorList>
            <person name="Stajich J.E."/>
            <person name="Amses K."/>
            <person name="Simmons R."/>
            <person name="Seto K."/>
            <person name="Myers J."/>
            <person name="Bonds A."/>
            <person name="Quandt C.A."/>
            <person name="Barry K."/>
            <person name="Liu P."/>
            <person name="Grigoriev I."/>
            <person name="Longcore J.E."/>
            <person name="James T.Y."/>
        </authorList>
    </citation>
    <scope>NUCLEOTIDE SEQUENCE</scope>
    <source>
        <strain evidence="2">JEL0513</strain>
    </source>
</reference>
<gene>
    <name evidence="2" type="ORF">HK100_000051</name>
</gene>
<dbReference type="GO" id="GO:0000462">
    <property type="term" value="P:maturation of SSU-rRNA from tricistronic rRNA transcript (SSU-rRNA, 5.8S rRNA, LSU-rRNA)"/>
    <property type="evidence" value="ECO:0007669"/>
    <property type="project" value="TreeGrafter"/>
</dbReference>
<accession>A0AAD5T8Z3</accession>
<name>A0AAD5T8Z3_9FUNG</name>
<evidence type="ECO:0000313" key="2">
    <source>
        <dbReference type="EMBL" id="KAJ3138173.1"/>
    </source>
</evidence>
<dbReference type="AlphaFoldDB" id="A0AAD5T8Z3"/>
<proteinExistence type="predicted"/>
<dbReference type="PANTHER" id="PTHR13237">
    <property type="entry name" value="SOMETHING ABOUT SILENCING PROTEIN 10-RELATED"/>
    <property type="match status" value="1"/>
</dbReference>